<feature type="region of interest" description="Disordered" evidence="1">
    <location>
        <begin position="16"/>
        <end position="60"/>
    </location>
</feature>
<name>A0A7W9GK05_9ACTN</name>
<dbReference type="AlphaFoldDB" id="A0A7W9GK05"/>
<evidence type="ECO:0000313" key="2">
    <source>
        <dbReference type="EMBL" id="MBB5785270.1"/>
    </source>
</evidence>
<gene>
    <name evidence="2" type="ORF">HD596_012026</name>
</gene>
<reference evidence="2 3" key="1">
    <citation type="submission" date="2020-08" db="EMBL/GenBank/DDBJ databases">
        <title>Sequencing the genomes of 1000 actinobacteria strains.</title>
        <authorList>
            <person name="Klenk H.-P."/>
        </authorList>
    </citation>
    <scope>NUCLEOTIDE SEQUENCE [LARGE SCALE GENOMIC DNA]</scope>
    <source>
        <strain evidence="2 3">DSM 45507</strain>
    </source>
</reference>
<dbReference type="EMBL" id="JACHMB010000001">
    <property type="protein sequence ID" value="MBB5785270.1"/>
    <property type="molecule type" value="Genomic_DNA"/>
</dbReference>
<proteinExistence type="predicted"/>
<dbReference type="Proteomes" id="UP000579153">
    <property type="component" value="Unassembled WGS sequence"/>
</dbReference>
<comment type="caution">
    <text evidence="2">The sequence shown here is derived from an EMBL/GenBank/DDBJ whole genome shotgun (WGS) entry which is preliminary data.</text>
</comment>
<keyword evidence="3" id="KW-1185">Reference proteome</keyword>
<evidence type="ECO:0000313" key="3">
    <source>
        <dbReference type="Proteomes" id="UP000579153"/>
    </source>
</evidence>
<evidence type="ECO:0000256" key="1">
    <source>
        <dbReference type="SAM" id="MobiDB-lite"/>
    </source>
</evidence>
<accession>A0A7W9GK05</accession>
<sequence length="60" mass="6714">MHTVAIKLLLAITFAKGDHVGRHAKPHSPKDELPEPQEDSPEDEIHTSRGKHAKDRQPSQ</sequence>
<protein>
    <submittedName>
        <fullName evidence="2">Uncharacterized protein</fullName>
    </submittedName>
</protein>
<organism evidence="2 3">
    <name type="scientific">Nonomuraea jabiensis</name>
    <dbReference type="NCBI Taxonomy" id="882448"/>
    <lineage>
        <taxon>Bacteria</taxon>
        <taxon>Bacillati</taxon>
        <taxon>Actinomycetota</taxon>
        <taxon>Actinomycetes</taxon>
        <taxon>Streptosporangiales</taxon>
        <taxon>Streptosporangiaceae</taxon>
        <taxon>Nonomuraea</taxon>
    </lineage>
</organism>